<dbReference type="Proteomes" id="UP001299068">
    <property type="component" value="Unassembled WGS sequence"/>
</dbReference>
<comment type="caution">
    <text evidence="9">The sequence shown here is derived from an EMBL/GenBank/DDBJ whole genome shotgun (WGS) entry which is preliminary data.</text>
</comment>
<evidence type="ECO:0000256" key="6">
    <source>
        <dbReference type="ARBA" id="ARBA00023014"/>
    </source>
</evidence>
<dbReference type="InterPro" id="IPR045854">
    <property type="entry name" value="NO2/SO3_Rdtase_4Fe4S_sf"/>
</dbReference>
<dbReference type="InterPro" id="IPR006067">
    <property type="entry name" value="NO2/SO3_Rdtase_4Fe4S_dom"/>
</dbReference>
<dbReference type="Pfam" id="PF01077">
    <property type="entry name" value="NIR_SIR"/>
    <property type="match status" value="1"/>
</dbReference>
<gene>
    <name evidence="9" type="ORF">K5V21_14645</name>
</gene>
<reference evidence="9 10" key="1">
    <citation type="journal article" date="2021" name="Cell Host Microbe">
        <title>in vivo commensal control of Clostridioides difficile virulence.</title>
        <authorList>
            <person name="Girinathan B.P."/>
            <person name="Dibenedetto N."/>
            <person name="Worley J.N."/>
            <person name="Peltier J."/>
            <person name="Arrieta-Ortiz M.L."/>
            <person name="Rupa Christinal Immanuel S."/>
            <person name="Lavin R."/>
            <person name="Delaney M.L."/>
            <person name="Cummins C."/>
            <person name="Hoffmann M."/>
            <person name="Luo Y."/>
            <person name="Gonzalez-Escalona N."/>
            <person name="Allard M."/>
            <person name="Onderdonk A.B."/>
            <person name="Gerber G.K."/>
            <person name="Sonenshein A.L."/>
            <person name="Baliga N."/>
            <person name="Dupuy B."/>
            <person name="Bry L."/>
        </authorList>
    </citation>
    <scope>NUCLEOTIDE SEQUENCE [LARGE SCALE GENOMIC DNA]</scope>
    <source>
        <strain evidence="9 10">DSM 599</strain>
    </source>
</reference>
<evidence type="ECO:0000256" key="5">
    <source>
        <dbReference type="ARBA" id="ARBA00023004"/>
    </source>
</evidence>
<feature type="domain" description="Nitrite/Sulfite reductase ferredoxin-like" evidence="8">
    <location>
        <begin position="20"/>
        <end position="85"/>
    </location>
</feature>
<evidence type="ECO:0000313" key="9">
    <source>
        <dbReference type="EMBL" id="MBY0756685.1"/>
    </source>
</evidence>
<dbReference type="EMBL" id="JAIKTU010000012">
    <property type="protein sequence ID" value="MBY0756685.1"/>
    <property type="molecule type" value="Genomic_DNA"/>
</dbReference>
<keyword evidence="10" id="KW-1185">Reference proteome</keyword>
<evidence type="ECO:0000259" key="8">
    <source>
        <dbReference type="Pfam" id="PF03460"/>
    </source>
</evidence>
<protein>
    <submittedName>
        <fullName evidence="9">Nitrite reductase</fullName>
    </submittedName>
</protein>
<dbReference type="Gene3D" id="3.90.480.20">
    <property type="match status" value="1"/>
</dbReference>
<dbReference type="Pfam" id="PF03460">
    <property type="entry name" value="NIR_SIR_ferr"/>
    <property type="match status" value="1"/>
</dbReference>
<dbReference type="SUPFAM" id="SSF55124">
    <property type="entry name" value="Nitrite/Sulfite reductase N-terminal domain-like"/>
    <property type="match status" value="1"/>
</dbReference>
<evidence type="ECO:0000256" key="2">
    <source>
        <dbReference type="ARBA" id="ARBA00022617"/>
    </source>
</evidence>
<evidence type="ECO:0000256" key="1">
    <source>
        <dbReference type="ARBA" id="ARBA00022485"/>
    </source>
</evidence>
<evidence type="ECO:0000313" key="10">
    <source>
        <dbReference type="Proteomes" id="UP001299068"/>
    </source>
</evidence>
<accession>A0ABS7L0T9</accession>
<dbReference type="Gene3D" id="3.30.413.10">
    <property type="entry name" value="Sulfite Reductase Hemoprotein, domain 1"/>
    <property type="match status" value="2"/>
</dbReference>
<feature type="domain" description="Nitrite/sulphite reductase 4Fe-4S" evidence="7">
    <location>
        <begin position="94"/>
        <end position="233"/>
    </location>
</feature>
<dbReference type="PANTHER" id="PTHR32439:SF9">
    <property type="entry name" value="BLR3264 PROTEIN"/>
    <property type="match status" value="1"/>
</dbReference>
<keyword evidence="4" id="KW-0560">Oxidoreductase</keyword>
<organism evidence="9 10">
    <name type="scientific">Clostridium sardiniense</name>
    <name type="common">Clostridium absonum</name>
    <dbReference type="NCBI Taxonomy" id="29369"/>
    <lineage>
        <taxon>Bacteria</taxon>
        <taxon>Bacillati</taxon>
        <taxon>Bacillota</taxon>
        <taxon>Clostridia</taxon>
        <taxon>Eubacteriales</taxon>
        <taxon>Clostridiaceae</taxon>
        <taxon>Clostridium</taxon>
    </lineage>
</organism>
<evidence type="ECO:0000256" key="4">
    <source>
        <dbReference type="ARBA" id="ARBA00023002"/>
    </source>
</evidence>
<keyword evidence="6" id="KW-0411">Iron-sulfur</keyword>
<dbReference type="RefSeq" id="WP_221861912.1">
    <property type="nucleotide sequence ID" value="NZ_JAIKTU010000012.1"/>
</dbReference>
<evidence type="ECO:0000256" key="3">
    <source>
        <dbReference type="ARBA" id="ARBA00022723"/>
    </source>
</evidence>
<proteinExistence type="predicted"/>
<keyword evidence="3" id="KW-0479">Metal-binding</keyword>
<keyword evidence="2" id="KW-0349">Heme</keyword>
<dbReference type="InterPro" id="IPR051329">
    <property type="entry name" value="NIR_SIR_4Fe-4S"/>
</dbReference>
<name>A0ABS7L0T9_CLOSR</name>
<evidence type="ECO:0000259" key="7">
    <source>
        <dbReference type="Pfam" id="PF01077"/>
    </source>
</evidence>
<sequence length="235" mass="26507">MSNNLTAEEKKSLKAKGIIAQKQDGYFTIRFLSKVGYFKSDEMIELANLSKKYGNGELSLTSRLTLEIPYIKKEDIDNVIKESKEKKLRIGGGGDTVRAVIACKGSVCTHGLTDTNKLAIEIEDRFFGRILPGKFKIGVFGCVNSYGKAQSNDLSILPVRNLSNLEVEYKIFLGGRLGRQARLAIPMEKRFKENELIEVVEKVISYYEKNARTKERFAEVIDRIGIEEVESEIIK</sequence>
<dbReference type="PANTHER" id="PTHR32439">
    <property type="entry name" value="FERREDOXIN--NITRITE REDUCTASE, CHLOROPLASTIC"/>
    <property type="match status" value="1"/>
</dbReference>
<dbReference type="SUPFAM" id="SSF56014">
    <property type="entry name" value="Nitrite and sulphite reductase 4Fe-4S domain-like"/>
    <property type="match status" value="1"/>
</dbReference>
<dbReference type="InterPro" id="IPR005117">
    <property type="entry name" value="NiRdtase/SiRdtase_haem-b_fer"/>
</dbReference>
<keyword evidence="5" id="KW-0408">Iron</keyword>
<dbReference type="InterPro" id="IPR036136">
    <property type="entry name" value="Nit/Sulf_reduc_fer-like_dom_sf"/>
</dbReference>
<keyword evidence="1" id="KW-0004">4Fe-4S</keyword>